<evidence type="ECO:0000259" key="5">
    <source>
        <dbReference type="PROSITE" id="PS50893"/>
    </source>
</evidence>
<evidence type="ECO:0000313" key="6">
    <source>
        <dbReference type="EMBL" id="ETX27065.1"/>
    </source>
</evidence>
<dbReference type="PROSITE" id="PS50893">
    <property type="entry name" value="ABC_TRANSPORTER_2"/>
    <property type="match status" value="1"/>
</dbReference>
<dbReference type="InterPro" id="IPR003439">
    <property type="entry name" value="ABC_transporter-like_ATP-bd"/>
</dbReference>
<dbReference type="OrthoDB" id="9802264at2"/>
<dbReference type="PANTHER" id="PTHR42781">
    <property type="entry name" value="SPERMIDINE/PUTRESCINE IMPORT ATP-BINDING PROTEIN POTA"/>
    <property type="match status" value="1"/>
</dbReference>
<dbReference type="AlphaFoldDB" id="X7F2R8"/>
<organism evidence="6 7">
    <name type="scientific">Roseivivax isoporae LMG 25204</name>
    <dbReference type="NCBI Taxonomy" id="1449351"/>
    <lineage>
        <taxon>Bacteria</taxon>
        <taxon>Pseudomonadati</taxon>
        <taxon>Pseudomonadota</taxon>
        <taxon>Alphaproteobacteria</taxon>
        <taxon>Rhodobacterales</taxon>
        <taxon>Roseobacteraceae</taxon>
        <taxon>Roseivivax</taxon>
    </lineage>
</organism>
<gene>
    <name evidence="6" type="ORF">RISW2_16790</name>
</gene>
<keyword evidence="3" id="KW-0067">ATP-binding</keyword>
<dbReference type="InterPro" id="IPR027417">
    <property type="entry name" value="P-loop_NTPase"/>
</dbReference>
<feature type="domain" description="ABC transporter" evidence="5">
    <location>
        <begin position="3"/>
        <end position="237"/>
    </location>
</feature>
<dbReference type="InterPro" id="IPR050093">
    <property type="entry name" value="ABC_SmlMolc_Importer"/>
</dbReference>
<dbReference type="Pfam" id="PF00005">
    <property type="entry name" value="ABC_tran"/>
    <property type="match status" value="1"/>
</dbReference>
<dbReference type="eggNOG" id="COG3842">
    <property type="taxonomic scope" value="Bacteria"/>
</dbReference>
<accession>X7F2R8</accession>
<evidence type="ECO:0000256" key="3">
    <source>
        <dbReference type="ARBA" id="ARBA00022840"/>
    </source>
</evidence>
<dbReference type="STRING" id="1449351.RISW2_16790"/>
<dbReference type="RefSeq" id="WP_084615480.1">
    <property type="nucleotide sequence ID" value="NZ_JAME01000042.1"/>
</dbReference>
<dbReference type="InterPro" id="IPR008995">
    <property type="entry name" value="Mo/tungstate-bd_C_term_dom"/>
</dbReference>
<protein>
    <submittedName>
        <fullName evidence="6">ABC transporter</fullName>
    </submittedName>
</protein>
<dbReference type="PROSITE" id="PS00211">
    <property type="entry name" value="ABC_TRANSPORTER_1"/>
    <property type="match status" value="1"/>
</dbReference>
<dbReference type="Proteomes" id="UP000023430">
    <property type="component" value="Unassembled WGS sequence"/>
</dbReference>
<evidence type="ECO:0000256" key="4">
    <source>
        <dbReference type="SAM" id="MobiDB-lite"/>
    </source>
</evidence>
<dbReference type="GO" id="GO:0016887">
    <property type="term" value="F:ATP hydrolysis activity"/>
    <property type="evidence" value="ECO:0007669"/>
    <property type="project" value="InterPro"/>
</dbReference>
<evidence type="ECO:0000313" key="7">
    <source>
        <dbReference type="Proteomes" id="UP000023430"/>
    </source>
</evidence>
<dbReference type="SUPFAM" id="SSF50331">
    <property type="entry name" value="MOP-like"/>
    <property type="match status" value="1"/>
</dbReference>
<dbReference type="InterPro" id="IPR017871">
    <property type="entry name" value="ABC_transporter-like_CS"/>
</dbReference>
<keyword evidence="2" id="KW-0547">Nucleotide-binding</keyword>
<dbReference type="GO" id="GO:0005524">
    <property type="term" value="F:ATP binding"/>
    <property type="evidence" value="ECO:0007669"/>
    <property type="project" value="UniProtKB-KW"/>
</dbReference>
<keyword evidence="7" id="KW-1185">Reference proteome</keyword>
<evidence type="ECO:0000256" key="1">
    <source>
        <dbReference type="ARBA" id="ARBA00022448"/>
    </source>
</evidence>
<dbReference type="PANTHER" id="PTHR42781:SF4">
    <property type="entry name" value="SPERMIDINE_PUTRESCINE IMPORT ATP-BINDING PROTEIN POTA"/>
    <property type="match status" value="1"/>
</dbReference>
<evidence type="ECO:0000256" key="2">
    <source>
        <dbReference type="ARBA" id="ARBA00022741"/>
    </source>
</evidence>
<dbReference type="SUPFAM" id="SSF52540">
    <property type="entry name" value="P-loop containing nucleoside triphosphate hydrolases"/>
    <property type="match status" value="1"/>
</dbReference>
<keyword evidence="1" id="KW-0813">Transport</keyword>
<sequence>MAVSLSGIRKTFGDRAAVDGVTAEIADGEFFVVLGPSGCGKSTLLRMIAGLETLDAGEIALGGRRVAGPGLHVPPEARNVGVVFQSYALWPHMDVRDNVAFPIENAGQSRKAARAGAERHLATVALQDFATRRPAELSGGQRQRVALARCLAGGARTILMDEPLANLDPHLRAVMEEEIHAFHREAGATTLYITHDQREAMALASRVAVMARGRFQQVATPQDLHDRPASEEVARFIGRAAVLDAEIDGTGGASLGGQRVSVTAEGTAPPGQARVVVRPGDVRLGAGPFPGRLERVFYRGGSWEGLAAVEGLADPLPVASASPLRDGETLALSVEAAWVLPGPASETPGHDAGRQASAEPVE</sequence>
<reference evidence="6 7" key="1">
    <citation type="submission" date="2014-01" db="EMBL/GenBank/DDBJ databases">
        <title>Roseivivax isoporae LMG 25204 Genome Sequencing.</title>
        <authorList>
            <person name="Lai Q."/>
            <person name="Li G."/>
            <person name="Shao Z."/>
        </authorList>
    </citation>
    <scope>NUCLEOTIDE SEQUENCE [LARGE SCALE GENOMIC DNA]</scope>
    <source>
        <strain evidence="6 7">LMG 25204</strain>
    </source>
</reference>
<feature type="region of interest" description="Disordered" evidence="4">
    <location>
        <begin position="341"/>
        <end position="362"/>
    </location>
</feature>
<comment type="caution">
    <text evidence="6">The sequence shown here is derived from an EMBL/GenBank/DDBJ whole genome shotgun (WGS) entry which is preliminary data.</text>
</comment>
<dbReference type="GO" id="GO:0015697">
    <property type="term" value="P:quaternary ammonium group transport"/>
    <property type="evidence" value="ECO:0007669"/>
    <property type="project" value="UniProtKB-ARBA"/>
</dbReference>
<dbReference type="SMART" id="SM00382">
    <property type="entry name" value="AAA"/>
    <property type="match status" value="1"/>
</dbReference>
<dbReference type="EMBL" id="JAME01000042">
    <property type="protein sequence ID" value="ETX27065.1"/>
    <property type="molecule type" value="Genomic_DNA"/>
</dbReference>
<dbReference type="Gene3D" id="3.40.50.300">
    <property type="entry name" value="P-loop containing nucleotide triphosphate hydrolases"/>
    <property type="match status" value="1"/>
</dbReference>
<proteinExistence type="predicted"/>
<dbReference type="FunFam" id="3.40.50.300:FF:000425">
    <property type="entry name" value="Probable ABC transporter, ATP-binding subunit"/>
    <property type="match status" value="1"/>
</dbReference>
<name>X7F2R8_9RHOB</name>
<dbReference type="InterPro" id="IPR003593">
    <property type="entry name" value="AAA+_ATPase"/>
</dbReference>